<dbReference type="Gene3D" id="2.40.30.130">
    <property type="match status" value="1"/>
</dbReference>
<dbReference type="InterPro" id="IPR051335">
    <property type="entry name" value="Alanyl-tRNA_Editing_Enzymes"/>
</dbReference>
<evidence type="ECO:0000259" key="4">
    <source>
        <dbReference type="SMART" id="SM00863"/>
    </source>
</evidence>
<dbReference type="EMBL" id="FXAK01000007">
    <property type="protein sequence ID" value="SMF63565.1"/>
    <property type="molecule type" value="Genomic_DNA"/>
</dbReference>
<feature type="domain" description="Threonyl/alanyl tRNA synthetase SAD" evidence="4">
    <location>
        <begin position="166"/>
        <end position="208"/>
    </location>
</feature>
<gene>
    <name evidence="5" type="ORF">SAMN02982917_3220</name>
</gene>
<dbReference type="GO" id="GO:0002161">
    <property type="term" value="F:aminoacyl-tRNA deacylase activity"/>
    <property type="evidence" value="ECO:0007669"/>
    <property type="project" value="UniProtKB-ARBA"/>
</dbReference>
<protein>
    <submittedName>
        <fullName evidence="5">Ser-tRNA(Ala) deacylase AlaX (Editing enzyme)</fullName>
    </submittedName>
</protein>
<evidence type="ECO:0000256" key="3">
    <source>
        <dbReference type="ARBA" id="ARBA00022833"/>
    </source>
</evidence>
<keyword evidence="3" id="KW-0862">Zinc</keyword>
<dbReference type="InterPro" id="IPR012947">
    <property type="entry name" value="tRNA_SAD"/>
</dbReference>
<dbReference type="SUPFAM" id="SSF55186">
    <property type="entry name" value="ThrRS/AlaRS common domain"/>
    <property type="match status" value="1"/>
</dbReference>
<evidence type="ECO:0000256" key="1">
    <source>
        <dbReference type="ARBA" id="ARBA00001947"/>
    </source>
</evidence>
<dbReference type="GO" id="GO:0004812">
    <property type="term" value="F:aminoacyl-tRNA ligase activity"/>
    <property type="evidence" value="ECO:0007669"/>
    <property type="project" value="InterPro"/>
</dbReference>
<dbReference type="PANTHER" id="PTHR43462:SF1">
    <property type="entry name" value="ALANYL-TRNA EDITING PROTEIN AARSD1"/>
    <property type="match status" value="1"/>
</dbReference>
<dbReference type="RefSeq" id="WP_085087086.1">
    <property type="nucleotide sequence ID" value="NZ_FXAK01000007.1"/>
</dbReference>
<keyword evidence="2" id="KW-0479">Metal-binding</keyword>
<dbReference type="Gene3D" id="3.30.980.10">
    <property type="entry name" value="Threonyl-trna Synthetase, Chain A, domain 2"/>
    <property type="match status" value="1"/>
</dbReference>
<dbReference type="SUPFAM" id="SSF50447">
    <property type="entry name" value="Translation proteins"/>
    <property type="match status" value="1"/>
</dbReference>
<dbReference type="InterPro" id="IPR018163">
    <property type="entry name" value="Thr/Ala-tRNA-synth_IIc_edit"/>
</dbReference>
<proteinExistence type="predicted"/>
<name>A0A1X7G5F2_9PROT</name>
<dbReference type="Proteomes" id="UP000192936">
    <property type="component" value="Unassembled WGS sequence"/>
</dbReference>
<dbReference type="AlphaFoldDB" id="A0A1X7G5F2"/>
<dbReference type="PANTHER" id="PTHR43462">
    <property type="entry name" value="ALANYL-TRNA EDITING PROTEIN"/>
    <property type="match status" value="1"/>
</dbReference>
<dbReference type="SMART" id="SM00863">
    <property type="entry name" value="tRNA_SAD"/>
    <property type="match status" value="1"/>
</dbReference>
<dbReference type="Pfam" id="PF07973">
    <property type="entry name" value="tRNA_SAD"/>
    <property type="match status" value="1"/>
</dbReference>
<dbReference type="InterPro" id="IPR009000">
    <property type="entry name" value="Transl_B-barrel_sf"/>
</dbReference>
<evidence type="ECO:0000313" key="5">
    <source>
        <dbReference type="EMBL" id="SMF63565.1"/>
    </source>
</evidence>
<dbReference type="GO" id="GO:0043039">
    <property type="term" value="P:tRNA aminoacylation"/>
    <property type="evidence" value="ECO:0007669"/>
    <property type="project" value="InterPro"/>
</dbReference>
<evidence type="ECO:0000313" key="6">
    <source>
        <dbReference type="Proteomes" id="UP000192936"/>
    </source>
</evidence>
<dbReference type="GO" id="GO:0005524">
    <property type="term" value="F:ATP binding"/>
    <property type="evidence" value="ECO:0007669"/>
    <property type="project" value="InterPro"/>
</dbReference>
<evidence type="ECO:0000256" key="2">
    <source>
        <dbReference type="ARBA" id="ARBA00022723"/>
    </source>
</evidence>
<dbReference type="OrthoDB" id="9812949at2"/>
<sequence>MTRKLFWDDPYRTRLDTRIAEVDGDEVTLEATILYALSGGQESDAGTIGGFDVLEARKDGREIRYRLAPGHGLAPGDSVAVTIDWVRRYRLMRLHFAAEIVLELVMARLPGIDKIGAHIAADKARIDFAWNEPLTPLLPEFAGQAARIVTADTPILSGFSDEAAERRFWEIPGFARVPCGGTHLRRTGEIGALTLKRRNTGKGKERIEIALVDAHASAMPQPGSD</sequence>
<organism evidence="5 6">
    <name type="scientific">Azospirillum oryzae</name>
    <dbReference type="NCBI Taxonomy" id="286727"/>
    <lineage>
        <taxon>Bacteria</taxon>
        <taxon>Pseudomonadati</taxon>
        <taxon>Pseudomonadota</taxon>
        <taxon>Alphaproteobacteria</taxon>
        <taxon>Rhodospirillales</taxon>
        <taxon>Azospirillaceae</taxon>
        <taxon>Azospirillum</taxon>
    </lineage>
</organism>
<dbReference type="STRING" id="286727.SAMN02982917_3220"/>
<accession>A0A1X7G5F2</accession>
<reference evidence="5 6" key="1">
    <citation type="submission" date="2017-04" db="EMBL/GenBank/DDBJ databases">
        <authorList>
            <person name="Afonso C.L."/>
            <person name="Miller P.J."/>
            <person name="Scott M.A."/>
            <person name="Spackman E."/>
            <person name="Goraichik I."/>
            <person name="Dimitrov K.M."/>
            <person name="Suarez D.L."/>
            <person name="Swayne D.E."/>
        </authorList>
    </citation>
    <scope>NUCLEOTIDE SEQUENCE [LARGE SCALE GENOMIC DNA]</scope>
    <source>
        <strain evidence="5 6">A2P</strain>
    </source>
</reference>
<dbReference type="GO" id="GO:0046872">
    <property type="term" value="F:metal ion binding"/>
    <property type="evidence" value="ECO:0007669"/>
    <property type="project" value="UniProtKB-KW"/>
</dbReference>
<comment type="cofactor">
    <cofactor evidence="1">
        <name>Zn(2+)</name>
        <dbReference type="ChEBI" id="CHEBI:29105"/>
    </cofactor>
</comment>